<name>A0ABP4YJB0_9ACTN</name>
<sequence length="390" mass="39658">MVMGHGSANDQEVYGMHQRRWAVPAWAAVTALSVLVAAGACGRSGDTTARTPTTSTPSAAPQGTVWVAEEGGNALTAIDAATGRVVTTIGGISGPHNVQVSPDGSRVYAVSGKANAIARLDAGTYRLAASGPTGSGPAHVVLTPDGAKTYVTNFGDGSVSVYRTGDLTPTATIRIGGGPHGTRPTPDGTGLVVANLGAGTVDLIDTRTDKRTVAVPVDGPPVQVAVSPDSRYAYASITRPASIVKIGLRAGMTVARVAVSAAPAQVYLTPDGRTLLSADQGTEDRPGNVVSLINTESMTATGHITAGSGPHGIVVEPTGQRAWVTNMYDSTVSVLDLTARAAVATIRVGDEPNGISYSARPPAPAPARIDVVLPSPHATGDMHDHDMPDM</sequence>
<dbReference type="SUPFAM" id="SSF51004">
    <property type="entry name" value="C-terminal (heme d1) domain of cytochrome cd1-nitrite reductase"/>
    <property type="match status" value="1"/>
</dbReference>
<dbReference type="InterPro" id="IPR015943">
    <property type="entry name" value="WD40/YVTN_repeat-like_dom_sf"/>
</dbReference>
<keyword evidence="1" id="KW-0812">Transmembrane</keyword>
<dbReference type="InterPro" id="IPR019405">
    <property type="entry name" value="Lactonase_7-beta_prop"/>
</dbReference>
<evidence type="ECO:0008006" key="4">
    <source>
        <dbReference type="Google" id="ProtNLM"/>
    </source>
</evidence>
<dbReference type="PANTHER" id="PTHR47197:SF3">
    <property type="entry name" value="DIHYDRO-HEME D1 DEHYDROGENASE"/>
    <property type="match status" value="1"/>
</dbReference>
<comment type="caution">
    <text evidence="2">The sequence shown here is derived from an EMBL/GenBank/DDBJ whole genome shotgun (WGS) entry which is preliminary data.</text>
</comment>
<protein>
    <recommendedName>
        <fullName evidence="4">YncE family protein</fullName>
    </recommendedName>
</protein>
<accession>A0ABP4YJB0</accession>
<dbReference type="Proteomes" id="UP001500218">
    <property type="component" value="Unassembled WGS sequence"/>
</dbReference>
<dbReference type="InterPro" id="IPR051200">
    <property type="entry name" value="Host-pathogen_enzymatic-act"/>
</dbReference>
<dbReference type="EMBL" id="BAAALT010000168">
    <property type="protein sequence ID" value="GAA1820066.1"/>
    <property type="molecule type" value="Genomic_DNA"/>
</dbReference>
<keyword evidence="1" id="KW-0472">Membrane</keyword>
<evidence type="ECO:0000313" key="3">
    <source>
        <dbReference type="Proteomes" id="UP001500218"/>
    </source>
</evidence>
<dbReference type="NCBIfam" id="TIGR02276">
    <property type="entry name" value="beta_rpt_yvtn"/>
    <property type="match status" value="1"/>
</dbReference>
<dbReference type="Pfam" id="PF10282">
    <property type="entry name" value="Lactonase"/>
    <property type="match status" value="1"/>
</dbReference>
<proteinExistence type="predicted"/>
<evidence type="ECO:0000313" key="2">
    <source>
        <dbReference type="EMBL" id="GAA1820066.1"/>
    </source>
</evidence>
<dbReference type="InterPro" id="IPR011964">
    <property type="entry name" value="YVTN_b-propeller_repeat"/>
</dbReference>
<evidence type="ECO:0000256" key="1">
    <source>
        <dbReference type="SAM" id="Phobius"/>
    </source>
</evidence>
<feature type="transmembrane region" description="Helical" evidence="1">
    <location>
        <begin position="21"/>
        <end position="40"/>
    </location>
</feature>
<organism evidence="2 3">
    <name type="scientific">Luedemannella flava</name>
    <dbReference type="NCBI Taxonomy" id="349316"/>
    <lineage>
        <taxon>Bacteria</taxon>
        <taxon>Bacillati</taxon>
        <taxon>Actinomycetota</taxon>
        <taxon>Actinomycetes</taxon>
        <taxon>Micromonosporales</taxon>
        <taxon>Micromonosporaceae</taxon>
        <taxon>Luedemannella</taxon>
    </lineage>
</organism>
<keyword evidence="3" id="KW-1185">Reference proteome</keyword>
<dbReference type="Gene3D" id="2.130.10.10">
    <property type="entry name" value="YVTN repeat-like/Quinoprotein amine dehydrogenase"/>
    <property type="match status" value="2"/>
</dbReference>
<dbReference type="PANTHER" id="PTHR47197">
    <property type="entry name" value="PROTEIN NIRF"/>
    <property type="match status" value="1"/>
</dbReference>
<keyword evidence="1" id="KW-1133">Transmembrane helix</keyword>
<reference evidence="3" key="1">
    <citation type="journal article" date="2019" name="Int. J. Syst. Evol. Microbiol.">
        <title>The Global Catalogue of Microorganisms (GCM) 10K type strain sequencing project: providing services to taxonomists for standard genome sequencing and annotation.</title>
        <authorList>
            <consortium name="The Broad Institute Genomics Platform"/>
            <consortium name="The Broad Institute Genome Sequencing Center for Infectious Disease"/>
            <person name="Wu L."/>
            <person name="Ma J."/>
        </authorList>
    </citation>
    <scope>NUCLEOTIDE SEQUENCE [LARGE SCALE GENOMIC DNA]</scope>
    <source>
        <strain evidence="3">JCM 13250</strain>
    </source>
</reference>
<dbReference type="InterPro" id="IPR011048">
    <property type="entry name" value="Haem_d1_sf"/>
</dbReference>
<gene>
    <name evidence="2" type="ORF">GCM10009682_45640</name>
</gene>